<organism evidence="2 3">
    <name type="scientific">Eiseniibacteriota bacterium</name>
    <dbReference type="NCBI Taxonomy" id="2212470"/>
    <lineage>
        <taxon>Bacteria</taxon>
        <taxon>Candidatus Eiseniibacteriota</taxon>
    </lineage>
</organism>
<dbReference type="Proteomes" id="UP000580839">
    <property type="component" value="Unassembled WGS sequence"/>
</dbReference>
<reference evidence="2 3" key="1">
    <citation type="submission" date="2020-04" db="EMBL/GenBank/DDBJ databases">
        <title>Metagenomic profiling of ammonia- and methane-oxidizing microorganisms in a Dutch drinking water treatment plant.</title>
        <authorList>
            <person name="Poghosyan L."/>
            <person name="Leucker S."/>
        </authorList>
    </citation>
    <scope>NUCLEOTIDE SEQUENCE [LARGE SCALE GENOMIC DNA]</scope>
    <source>
        <strain evidence="2">S-RSF-IL-03</strain>
    </source>
</reference>
<feature type="chain" id="PRO_5032792782" description="T9SS type A sorting domain-containing protein" evidence="1">
    <location>
        <begin position="24"/>
        <end position="975"/>
    </location>
</feature>
<proteinExistence type="predicted"/>
<evidence type="ECO:0000256" key="1">
    <source>
        <dbReference type="SAM" id="SignalP"/>
    </source>
</evidence>
<dbReference type="Gene3D" id="2.60.40.4070">
    <property type="match status" value="1"/>
</dbReference>
<evidence type="ECO:0000313" key="2">
    <source>
        <dbReference type="EMBL" id="NOT32546.1"/>
    </source>
</evidence>
<accession>A0A849SDV4</accession>
<comment type="caution">
    <text evidence="2">The sequence shown here is derived from an EMBL/GenBank/DDBJ whole genome shotgun (WGS) entry which is preliminary data.</text>
</comment>
<dbReference type="AlphaFoldDB" id="A0A849SDV4"/>
<dbReference type="PROSITE" id="PS51257">
    <property type="entry name" value="PROKAR_LIPOPROTEIN"/>
    <property type="match status" value="1"/>
</dbReference>
<dbReference type="InterPro" id="IPR013783">
    <property type="entry name" value="Ig-like_fold"/>
</dbReference>
<dbReference type="EMBL" id="JABFRW010000001">
    <property type="protein sequence ID" value="NOT32546.1"/>
    <property type="molecule type" value="Genomic_DNA"/>
</dbReference>
<dbReference type="Gene3D" id="2.60.40.10">
    <property type="entry name" value="Immunoglobulins"/>
    <property type="match status" value="1"/>
</dbReference>
<keyword evidence="1" id="KW-0732">Signal</keyword>
<evidence type="ECO:0000313" key="3">
    <source>
        <dbReference type="Proteomes" id="UP000580839"/>
    </source>
</evidence>
<gene>
    <name evidence="2" type="ORF">HOP12_00060</name>
</gene>
<feature type="signal peptide" evidence="1">
    <location>
        <begin position="1"/>
        <end position="23"/>
    </location>
</feature>
<evidence type="ECO:0008006" key="4">
    <source>
        <dbReference type="Google" id="ProtNLM"/>
    </source>
</evidence>
<name>A0A849SDV4_UNCEI</name>
<protein>
    <recommendedName>
        <fullName evidence="4">T9SS type A sorting domain-containing protein</fullName>
    </recommendedName>
</protein>
<sequence>MRFVRMIAALSVAAACIHAAASAAPQSGRRPRPASPQVVDNSQTLDINNISMFVTNTGSFAYDKGTGNSGLEFPKGTGKTAVFAAGLWIGGKVLGVTRMAVSEYSDEFTPGAALGGVAADPDRADFKVYKLNRTYTLTADRDAALADYEAGAEVWGAPNVSVLPDGSLDILGDQMAWAVYNDFDPTAHTNRAGTTAPLGIEIKQTSFAFNRQGALGNVVFLKYNIINRGTNNLTNMFVSQWSDPDLGGAADDLVASDTTLDLGYVYNATNNDEQYGGQPPAVGYDFFLGPTVGGTPLGLSSFNKYINGTDPNTAEKSYNYMQGLNADGSPVINPVTGLVTKYQVSGDPVTGNGWLDTNPADRRLMLSSGPFTLAPGDSQEVVCAIIVGQSKNRLASISLMKFYDTFAQSAFNADFDLPSPPLSPTVTATPLDGGVRLSWETNAESYNAAPYNFEGYVVYQGASIAGPFTRLATYDLANGITTVLDPDFNEDQGLILPQGKAFGQDAGLRYSIELDEDAVRGGPLANAQRYYYTVNAYGVGLGQFPQVLESANNVITVIPQTPPAGVDIASAGVVGFTQSQRTPGPDPSTDVVVIDVVDPLVAIDANWVLGFKPACASCDSLVWYLVRTVGAAVDTVINNATNFGGGDTNPIINGIRPSVLSFPLGELANIAYVDTAGGSPAALGGAAGRGLHFFDGAGDYGANYPGSSMPAGGSYHTCMIRFGPPGQLAYQYIRGDVGDLYTAFVPIPFTAWDLELNQQINVAFRESDGAEDGTWNPTSASNGGAEPVWLLGSAYTGVEDPAYSLAPMNDMLSAEVDLRYHIYPRLTSASAVADPGDKVMFSASTPSTTNDYFTFSTEAADRMNTSLAQQEMTRIKAVPNPYFTHSSYETSQFNRELKFTHLPASCTLRIYNLAGDLVRTLQKNDATSQLTWNLETNRGLPVGSGIYVFHVDAPGIGSHVGKVAVFMEKERLNNF</sequence>